<sequence>MINKLNKMILCIVLLIISITVNIYLDSYIVFNRAIRTDQEQHFYDIKRWYESGKIPVTSTRFTNSRTIDDEFVTGRVPGGAYYIFYKLASENLIGAKIINLLFSLSIFFIFLFWFYKKYGLFITSIIGSLILMNPYFIISLTDLWNPNLALIFSFLLFIFLYEYIDSKNENIVRFSVVIIFPIIALISQLHFFTFFSVVPTIIIYLLIRFKRTKQYLTFWVIGVFLSFLQYVPYLMYELQSGFLNMKNIIKTIYDDSNGGMDVNLISIYGERKETYCDISKNLFSEYAWNCNNNGTNLYILIDFIKLNNSDDPAYPKYINYLASNSKLIYTNEYILVYKFQHSNDELLSPENFI</sequence>
<evidence type="ECO:0000313" key="3">
    <source>
        <dbReference type="Proteomes" id="UP000011663"/>
    </source>
</evidence>
<dbReference type="STRING" id="1289135.A966_07644"/>
<name>A0A2U4FBS2_9SPIR</name>
<keyword evidence="1" id="KW-1133">Transmembrane helix</keyword>
<gene>
    <name evidence="2" type="ORF">A966_07644</name>
</gene>
<feature type="transmembrane region" description="Helical" evidence="1">
    <location>
        <begin position="7"/>
        <end position="25"/>
    </location>
</feature>
<evidence type="ECO:0000256" key="1">
    <source>
        <dbReference type="SAM" id="Phobius"/>
    </source>
</evidence>
<dbReference type="EMBL" id="ALNZ01000026">
    <property type="protein sequence ID" value="EKV56894.1"/>
    <property type="molecule type" value="Genomic_DNA"/>
</dbReference>
<dbReference type="OrthoDB" id="306649at2"/>
<dbReference type="RefSeq" id="WP_008724054.1">
    <property type="nucleotide sequence ID" value="NZ_JH994111.1"/>
</dbReference>
<feature type="transmembrane region" description="Helical" evidence="1">
    <location>
        <begin position="217"/>
        <end position="237"/>
    </location>
</feature>
<dbReference type="AlphaFoldDB" id="A0A2U4FBS2"/>
<evidence type="ECO:0008006" key="4">
    <source>
        <dbReference type="Google" id="ProtNLM"/>
    </source>
</evidence>
<evidence type="ECO:0000313" key="2">
    <source>
        <dbReference type="EMBL" id="EKV56894.1"/>
    </source>
</evidence>
<feature type="transmembrane region" description="Helical" evidence="1">
    <location>
        <begin position="145"/>
        <end position="165"/>
    </location>
</feature>
<dbReference type="GeneID" id="66487947"/>
<feature type="transmembrane region" description="Helical" evidence="1">
    <location>
        <begin position="177"/>
        <end position="205"/>
    </location>
</feature>
<reference evidence="2 3" key="1">
    <citation type="submission" date="2012-07" db="EMBL/GenBank/DDBJ databases">
        <title>Genome sequence of Brachyspira sp. 30446, isolated from a pig with mucohaemorrhagic colitis.</title>
        <authorList>
            <person name="Rubin J.E."/>
            <person name="Fernando C."/>
            <person name="Harding J.C.S."/>
            <person name="Hill J.E."/>
        </authorList>
    </citation>
    <scope>NUCLEOTIDE SEQUENCE [LARGE SCALE GENOMIC DNA]</scope>
    <source>
        <strain evidence="2 3">30446</strain>
    </source>
</reference>
<keyword evidence="1" id="KW-0812">Transmembrane</keyword>
<protein>
    <recommendedName>
        <fullName evidence="4">Glycosyltransferase RgtA/B/C/D-like domain-containing protein</fullName>
    </recommendedName>
</protein>
<feature type="transmembrane region" description="Helical" evidence="1">
    <location>
        <begin position="121"/>
        <end position="139"/>
    </location>
</feature>
<comment type="caution">
    <text evidence="2">The sequence shown here is derived from an EMBL/GenBank/DDBJ whole genome shotgun (WGS) entry which is preliminary data.</text>
</comment>
<organism evidence="2 3">
    <name type="scientific">Brachyspira hampsonii 30446</name>
    <dbReference type="NCBI Taxonomy" id="1289135"/>
    <lineage>
        <taxon>Bacteria</taxon>
        <taxon>Pseudomonadati</taxon>
        <taxon>Spirochaetota</taxon>
        <taxon>Spirochaetia</taxon>
        <taxon>Brachyspirales</taxon>
        <taxon>Brachyspiraceae</taxon>
        <taxon>Brachyspira</taxon>
    </lineage>
</organism>
<accession>A0A2U4FBS2</accession>
<keyword evidence="1" id="KW-0472">Membrane</keyword>
<proteinExistence type="predicted"/>
<dbReference type="Proteomes" id="UP000011663">
    <property type="component" value="Unassembled WGS sequence"/>
</dbReference>
<feature type="transmembrane region" description="Helical" evidence="1">
    <location>
        <begin position="94"/>
        <end position="114"/>
    </location>
</feature>